<dbReference type="Proteomes" id="UP000077659">
    <property type="component" value="Unassembled WGS sequence"/>
</dbReference>
<evidence type="ECO:0000313" key="4">
    <source>
        <dbReference type="Proteomes" id="UP001303614"/>
    </source>
</evidence>
<accession>A0A1A9MDX9</accession>
<dbReference type="EMBL" id="JAYFSO010000012">
    <property type="protein sequence ID" value="MEA5124344.1"/>
    <property type="molecule type" value="Genomic_DNA"/>
</dbReference>
<dbReference type="RefSeq" id="WP_064508401.1">
    <property type="nucleotide sequence ID" value="NZ_JAYFSN010000011.1"/>
</dbReference>
<dbReference type="STRING" id="1843580.A7D17_14895"/>
<evidence type="ECO:0000313" key="2">
    <source>
        <dbReference type="EMBL" id="OAG68342.1"/>
    </source>
</evidence>
<name>A0A1A9MDX9_9XANT</name>
<dbReference type="EMBL" id="LXNG01000010">
    <property type="protein sequence ID" value="OAG68342.1"/>
    <property type="molecule type" value="Genomic_DNA"/>
</dbReference>
<proteinExistence type="predicted"/>
<dbReference type="AlphaFoldDB" id="A0A1A9MDX9"/>
<reference evidence="1 4" key="2">
    <citation type="submission" date="2023-12" db="EMBL/GenBank/DDBJ databases">
        <title>Genome sequencing of Xanthomonas floridensis.</title>
        <authorList>
            <person name="Greer S."/>
            <person name="Harrison J."/>
            <person name="Grant M."/>
            <person name="Vicente J."/>
            <person name="Studholme D."/>
        </authorList>
    </citation>
    <scope>NUCLEOTIDE SEQUENCE [LARGE SCALE GENOMIC DNA]</scope>
    <source>
        <strain evidence="1 4">WHRI 8848</strain>
    </source>
</reference>
<reference evidence="2 3" key="1">
    <citation type="submission" date="2016-05" db="EMBL/GenBank/DDBJ databases">
        <title>Pathogenic, phenotypic and molecular characterisation of Xanthomonas nasturtii sp. nov. and Xanthomonas floridensis sp. nov., new species of Xanthomonas associated with watercress production in Florida.</title>
        <authorList>
            <person name="Vicente J.G."/>
            <person name="Rothwell S."/>
            <person name="Holub E.B."/>
            <person name="Studholme D.J."/>
        </authorList>
    </citation>
    <scope>NUCLEOTIDE SEQUENCE [LARGE SCALE GENOMIC DNA]</scope>
    <source>
        <strain evidence="2 3">WHRI 8848</strain>
    </source>
</reference>
<organism evidence="2 3">
    <name type="scientific">Xanthomonas floridensis</name>
    <dbReference type="NCBI Taxonomy" id="1843580"/>
    <lineage>
        <taxon>Bacteria</taxon>
        <taxon>Pseudomonadati</taxon>
        <taxon>Pseudomonadota</taxon>
        <taxon>Gammaproteobacteria</taxon>
        <taxon>Lysobacterales</taxon>
        <taxon>Lysobacteraceae</taxon>
        <taxon>Xanthomonas</taxon>
    </lineage>
</organism>
<comment type="caution">
    <text evidence="2">The sequence shown here is derived from an EMBL/GenBank/DDBJ whole genome shotgun (WGS) entry which is preliminary data.</text>
</comment>
<evidence type="ECO:0000313" key="1">
    <source>
        <dbReference type="EMBL" id="MEA5124344.1"/>
    </source>
</evidence>
<protein>
    <submittedName>
        <fullName evidence="2">Uncharacterized protein</fullName>
    </submittedName>
</protein>
<keyword evidence="4" id="KW-1185">Reference proteome</keyword>
<dbReference type="Proteomes" id="UP001303614">
    <property type="component" value="Unassembled WGS sequence"/>
</dbReference>
<gene>
    <name evidence="2" type="ORF">A7D17_14895</name>
    <name evidence="1" type="ORF">VB146_10825</name>
</gene>
<evidence type="ECO:0000313" key="3">
    <source>
        <dbReference type="Proteomes" id="UP000077659"/>
    </source>
</evidence>
<sequence length="95" mass="10622">MTKLPTVFDSEPMPCEVFRKARSAFPHASEKAIRNAWGDAAPVLQRNAFPHGGGDDLDTHIHWLAARQLYVHAMLSSSETTRKKLMQSASVLLNY</sequence>